<dbReference type="Pfam" id="PF04488">
    <property type="entry name" value="Gly_transf_sug"/>
    <property type="match status" value="1"/>
</dbReference>
<protein>
    <recommendedName>
        <fullName evidence="7">Glycosyltransferase family 32 protein</fullName>
    </recommendedName>
</protein>
<evidence type="ECO:0000256" key="1">
    <source>
        <dbReference type="ARBA" id="ARBA00009003"/>
    </source>
</evidence>
<reference evidence="5 6" key="1">
    <citation type="journal article" date="2019" name="Nat. Ecol. Evol.">
        <title>Megaphylogeny resolves global patterns of mushroom evolution.</title>
        <authorList>
            <person name="Varga T."/>
            <person name="Krizsan K."/>
            <person name="Foldi C."/>
            <person name="Dima B."/>
            <person name="Sanchez-Garcia M."/>
            <person name="Sanchez-Ramirez S."/>
            <person name="Szollosi G.J."/>
            <person name="Szarkandi J.G."/>
            <person name="Papp V."/>
            <person name="Albert L."/>
            <person name="Andreopoulos W."/>
            <person name="Angelini C."/>
            <person name="Antonin V."/>
            <person name="Barry K.W."/>
            <person name="Bougher N.L."/>
            <person name="Buchanan P."/>
            <person name="Buyck B."/>
            <person name="Bense V."/>
            <person name="Catcheside P."/>
            <person name="Chovatia M."/>
            <person name="Cooper J."/>
            <person name="Damon W."/>
            <person name="Desjardin D."/>
            <person name="Finy P."/>
            <person name="Geml J."/>
            <person name="Haridas S."/>
            <person name="Hughes K."/>
            <person name="Justo A."/>
            <person name="Karasinski D."/>
            <person name="Kautmanova I."/>
            <person name="Kiss B."/>
            <person name="Kocsube S."/>
            <person name="Kotiranta H."/>
            <person name="LaButti K.M."/>
            <person name="Lechner B.E."/>
            <person name="Liimatainen K."/>
            <person name="Lipzen A."/>
            <person name="Lukacs Z."/>
            <person name="Mihaltcheva S."/>
            <person name="Morgado L.N."/>
            <person name="Niskanen T."/>
            <person name="Noordeloos M.E."/>
            <person name="Ohm R.A."/>
            <person name="Ortiz-Santana B."/>
            <person name="Ovrebo C."/>
            <person name="Racz N."/>
            <person name="Riley R."/>
            <person name="Savchenko A."/>
            <person name="Shiryaev A."/>
            <person name="Soop K."/>
            <person name="Spirin V."/>
            <person name="Szebenyi C."/>
            <person name="Tomsovsky M."/>
            <person name="Tulloss R.E."/>
            <person name="Uehling J."/>
            <person name="Grigoriev I.V."/>
            <person name="Vagvolgyi C."/>
            <person name="Papp T."/>
            <person name="Martin F.M."/>
            <person name="Miettinen O."/>
            <person name="Hibbett D.S."/>
            <person name="Nagy L.G."/>
        </authorList>
    </citation>
    <scope>NUCLEOTIDE SEQUENCE [LARGE SCALE GENOMIC DNA]</scope>
    <source>
        <strain evidence="5 6">OMC1185</strain>
    </source>
</reference>
<dbReference type="InterPro" id="IPR051706">
    <property type="entry name" value="Glycosyltransferase_domain"/>
</dbReference>
<evidence type="ECO:0008006" key="7">
    <source>
        <dbReference type="Google" id="ProtNLM"/>
    </source>
</evidence>
<evidence type="ECO:0000313" key="5">
    <source>
        <dbReference type="EMBL" id="TFK47994.1"/>
    </source>
</evidence>
<feature type="compositionally biased region" description="Low complexity" evidence="3">
    <location>
        <begin position="352"/>
        <end position="367"/>
    </location>
</feature>
<gene>
    <name evidence="5" type="ORF">OE88DRAFT_1664986</name>
</gene>
<dbReference type="PANTHER" id="PTHR32385">
    <property type="entry name" value="MANNOSYL PHOSPHORYLINOSITOL CERAMIDE SYNTHASE"/>
    <property type="match status" value="1"/>
</dbReference>
<dbReference type="OrthoDB" id="3647at2759"/>
<keyword evidence="4" id="KW-0472">Membrane</keyword>
<evidence type="ECO:0000256" key="3">
    <source>
        <dbReference type="SAM" id="MobiDB-lite"/>
    </source>
</evidence>
<dbReference type="Proteomes" id="UP000305948">
    <property type="component" value="Unassembled WGS sequence"/>
</dbReference>
<keyword evidence="4" id="KW-0812">Transmembrane</keyword>
<evidence type="ECO:0000256" key="4">
    <source>
        <dbReference type="SAM" id="Phobius"/>
    </source>
</evidence>
<feature type="region of interest" description="Disordered" evidence="3">
    <location>
        <begin position="352"/>
        <end position="376"/>
    </location>
</feature>
<organism evidence="5 6">
    <name type="scientific">Heliocybe sulcata</name>
    <dbReference type="NCBI Taxonomy" id="5364"/>
    <lineage>
        <taxon>Eukaryota</taxon>
        <taxon>Fungi</taxon>
        <taxon>Dikarya</taxon>
        <taxon>Basidiomycota</taxon>
        <taxon>Agaricomycotina</taxon>
        <taxon>Agaricomycetes</taxon>
        <taxon>Gloeophyllales</taxon>
        <taxon>Gloeophyllaceae</taxon>
        <taxon>Heliocybe</taxon>
    </lineage>
</organism>
<dbReference type="GO" id="GO:0051999">
    <property type="term" value="P:mannosyl-inositol phosphorylceramide biosynthetic process"/>
    <property type="evidence" value="ECO:0007669"/>
    <property type="project" value="TreeGrafter"/>
</dbReference>
<dbReference type="STRING" id="5364.A0A5C3MRL6"/>
<dbReference type="GO" id="GO:0016020">
    <property type="term" value="C:membrane"/>
    <property type="evidence" value="ECO:0007669"/>
    <property type="project" value="GOC"/>
</dbReference>
<dbReference type="SUPFAM" id="SSF53448">
    <property type="entry name" value="Nucleotide-diphospho-sugar transferases"/>
    <property type="match status" value="1"/>
</dbReference>
<keyword evidence="2" id="KW-0808">Transferase</keyword>
<evidence type="ECO:0000256" key="2">
    <source>
        <dbReference type="ARBA" id="ARBA00022679"/>
    </source>
</evidence>
<dbReference type="InterPro" id="IPR007577">
    <property type="entry name" value="GlycoTrfase_DXD_sugar-bd_CS"/>
</dbReference>
<dbReference type="Gene3D" id="3.90.550.20">
    <property type="match status" value="1"/>
</dbReference>
<keyword evidence="4" id="KW-1133">Transmembrane helix</keyword>
<evidence type="ECO:0000313" key="6">
    <source>
        <dbReference type="Proteomes" id="UP000305948"/>
    </source>
</evidence>
<accession>A0A5C3MRL6</accession>
<sequence>MRIPAADPRKTVLAVVLAGLLLLSARHVLALSQLLYTYVAFPLKHTHVLSVDDAFDLRNLSRHAAPPVVPRIIHQVQLGNITMRPSWAAARAACLALHPPSSGWDIRTWDDDAADAFVASTYPELYKTYRGYPYEIQRTNILRYLLLHHYGGIYMDLDLKCMEKLDGLLSVEFLTPPANPTGVNNAFIVAKPGHGFLEFVVQHVVKFDLHWGMPYVTNMFSTGCQFWSTMHTLYPHREELSVLPQEYKLNGHVLTPLFEHLGASSWHQSDARAILAIGRLIESIKSSPLLLCLVLFSTAASVFLLAAHCRRRRLRKAGREGYSVLPMIRISSEDGERGGRGRRGTVVVVFEDEGSVGSSSGPSSPRSRWSEEKGMP</sequence>
<dbReference type="PANTHER" id="PTHR32385:SF15">
    <property type="entry name" value="INOSITOL PHOSPHOCERAMIDE MANNOSYLTRANSFERASE 1"/>
    <property type="match status" value="1"/>
</dbReference>
<comment type="similarity">
    <text evidence="1">Belongs to the glycosyltransferase 32 family.</text>
</comment>
<dbReference type="AlphaFoldDB" id="A0A5C3MRL6"/>
<keyword evidence="6" id="KW-1185">Reference proteome</keyword>
<name>A0A5C3MRL6_9AGAM</name>
<feature type="transmembrane region" description="Helical" evidence="4">
    <location>
        <begin position="288"/>
        <end position="307"/>
    </location>
</feature>
<proteinExistence type="inferred from homology"/>
<dbReference type="GO" id="GO:0000030">
    <property type="term" value="F:mannosyltransferase activity"/>
    <property type="evidence" value="ECO:0007669"/>
    <property type="project" value="TreeGrafter"/>
</dbReference>
<dbReference type="EMBL" id="ML213521">
    <property type="protein sequence ID" value="TFK47994.1"/>
    <property type="molecule type" value="Genomic_DNA"/>
</dbReference>
<dbReference type="InterPro" id="IPR029044">
    <property type="entry name" value="Nucleotide-diphossugar_trans"/>
</dbReference>